<dbReference type="GO" id="GO:0005886">
    <property type="term" value="C:plasma membrane"/>
    <property type="evidence" value="ECO:0007669"/>
    <property type="project" value="UniProtKB-SubCell"/>
</dbReference>
<evidence type="ECO:0000313" key="8">
    <source>
        <dbReference type="EMBL" id="MCC2176705.1"/>
    </source>
</evidence>
<dbReference type="PANTHER" id="PTHR42925:SF2">
    <property type="entry name" value="NA+ DRIVEN MULTIDRUG EFFLUX PUMP"/>
    <property type="match status" value="1"/>
</dbReference>
<dbReference type="PANTHER" id="PTHR42925">
    <property type="entry name" value="MULTIDRUG AND TOXIN EFFLUX PROTEIN MATE FAMILY"/>
    <property type="match status" value="1"/>
</dbReference>
<dbReference type="PIRSF" id="PIRSF006603">
    <property type="entry name" value="DinF"/>
    <property type="match status" value="1"/>
</dbReference>
<keyword evidence="9" id="KW-1185">Reference proteome</keyword>
<sequence length="455" mass="50044">MIKEKTFYKSFMVLALSLALQNLLTYGVNLMDTMMLGRYSQDAMGGVSLCNQVQFLLQMLVVGAGEGAVVMGSQYWGKNKLEPIPHIIGVALRFGGSLAVLMFGIVLFFPHQLLSLLSNSPTVIAEGEKYFQIICFTYIIFTITNILVASLRSIGVVKIGYMISGSTLIINVCLNYCLIYGHFGCPELGVRGAAIATLVSRCVELLIVIYYLKFKEHKLNLSLRKLVHIDTSYVQDYMHVSLPVLINQALWGIAQMVQTGILGHLGGDATAANAIAVQVYQVLSVVCYGAASASGIVVGRTIGEGNQQRLRPLVHTLQVLFVSIGLCSGLLIFLLRVPILALLGGTLTETAYKYSLQFMLVLAITTVGTSYQMACDNGIIRGGGDTKFSAKMNIISMWLIVVPFSAMAAFWWKFPPVVVFFLLKWDQLYKIIPVAIRLHSWKWVKKVTRPDTAEG</sequence>
<reference evidence="8 9" key="1">
    <citation type="submission" date="2021-10" db="EMBL/GenBank/DDBJ databases">
        <title>Anaerobic single-cell dispensing facilitates the cultivation of human gut bacteria.</title>
        <authorList>
            <person name="Afrizal A."/>
        </authorList>
    </citation>
    <scope>NUCLEOTIDE SEQUENCE [LARGE SCALE GENOMIC DNA]</scope>
    <source>
        <strain evidence="8 9">CLA-AA-H270</strain>
    </source>
</reference>
<comment type="subcellular location">
    <subcellularLocation>
        <location evidence="1">Cell membrane</location>
        <topology evidence="1">Multi-pass membrane protein</topology>
    </subcellularLocation>
</comment>
<keyword evidence="3" id="KW-1003">Cell membrane</keyword>
<organism evidence="8 9">
    <name type="scientific">Agathobaculum butyriciproducens</name>
    <dbReference type="NCBI Taxonomy" id="1628085"/>
    <lineage>
        <taxon>Bacteria</taxon>
        <taxon>Bacillati</taxon>
        <taxon>Bacillota</taxon>
        <taxon>Clostridia</taxon>
        <taxon>Eubacteriales</taxon>
        <taxon>Butyricicoccaceae</taxon>
        <taxon>Agathobaculum</taxon>
    </lineage>
</organism>
<feature type="transmembrane region" description="Helical" evidence="7">
    <location>
        <begin position="161"/>
        <end position="181"/>
    </location>
</feature>
<dbReference type="InterPro" id="IPR002528">
    <property type="entry name" value="MATE_fam"/>
</dbReference>
<dbReference type="AlphaFoldDB" id="A0AAW4VV41"/>
<keyword evidence="6 7" id="KW-0472">Membrane</keyword>
<accession>A0AAW4VV41</accession>
<evidence type="ECO:0000256" key="4">
    <source>
        <dbReference type="ARBA" id="ARBA00022692"/>
    </source>
</evidence>
<dbReference type="EMBL" id="JAJEPX010000013">
    <property type="protein sequence ID" value="MCC2176705.1"/>
    <property type="molecule type" value="Genomic_DNA"/>
</dbReference>
<evidence type="ECO:0000313" key="9">
    <source>
        <dbReference type="Proteomes" id="UP001298753"/>
    </source>
</evidence>
<dbReference type="Proteomes" id="UP001298753">
    <property type="component" value="Unassembled WGS sequence"/>
</dbReference>
<feature type="transmembrane region" description="Helical" evidence="7">
    <location>
        <begin position="395"/>
        <end position="414"/>
    </location>
</feature>
<evidence type="ECO:0000256" key="3">
    <source>
        <dbReference type="ARBA" id="ARBA00022475"/>
    </source>
</evidence>
<dbReference type="GO" id="GO:0015297">
    <property type="term" value="F:antiporter activity"/>
    <property type="evidence" value="ECO:0007669"/>
    <property type="project" value="InterPro"/>
</dbReference>
<keyword evidence="2" id="KW-0813">Transport</keyword>
<feature type="transmembrane region" description="Helical" evidence="7">
    <location>
        <begin position="193"/>
        <end position="212"/>
    </location>
</feature>
<dbReference type="GO" id="GO:0042910">
    <property type="term" value="F:xenobiotic transmembrane transporter activity"/>
    <property type="evidence" value="ECO:0007669"/>
    <property type="project" value="InterPro"/>
</dbReference>
<protein>
    <submittedName>
        <fullName evidence="8">MATE family efflux transporter</fullName>
    </submittedName>
</protein>
<dbReference type="InterPro" id="IPR048279">
    <property type="entry name" value="MdtK-like"/>
</dbReference>
<keyword evidence="4 7" id="KW-0812">Transmembrane</keyword>
<evidence type="ECO:0000256" key="2">
    <source>
        <dbReference type="ARBA" id="ARBA00022448"/>
    </source>
</evidence>
<dbReference type="CDD" id="cd13134">
    <property type="entry name" value="MATE_like_8"/>
    <property type="match status" value="1"/>
</dbReference>
<comment type="caution">
    <text evidence="8">The sequence shown here is derived from an EMBL/GenBank/DDBJ whole genome shotgun (WGS) entry which is preliminary data.</text>
</comment>
<dbReference type="NCBIfam" id="TIGR00797">
    <property type="entry name" value="matE"/>
    <property type="match status" value="1"/>
</dbReference>
<feature type="transmembrane region" description="Helical" evidence="7">
    <location>
        <begin position="55"/>
        <end position="76"/>
    </location>
</feature>
<feature type="transmembrane region" description="Helical" evidence="7">
    <location>
        <begin position="319"/>
        <end position="342"/>
    </location>
</feature>
<proteinExistence type="predicted"/>
<dbReference type="GeneID" id="98659938"/>
<keyword evidence="5 7" id="KW-1133">Transmembrane helix</keyword>
<dbReference type="Pfam" id="PF01554">
    <property type="entry name" value="MatE"/>
    <property type="match status" value="2"/>
</dbReference>
<evidence type="ECO:0000256" key="6">
    <source>
        <dbReference type="ARBA" id="ARBA00023136"/>
    </source>
</evidence>
<dbReference type="RefSeq" id="WP_118285242.1">
    <property type="nucleotide sequence ID" value="NZ_JAJEPX010000013.1"/>
</dbReference>
<feature type="transmembrane region" description="Helical" evidence="7">
    <location>
        <begin position="354"/>
        <end position="374"/>
    </location>
</feature>
<evidence type="ECO:0000256" key="7">
    <source>
        <dbReference type="SAM" id="Phobius"/>
    </source>
</evidence>
<feature type="transmembrane region" description="Helical" evidence="7">
    <location>
        <begin position="88"/>
        <end position="110"/>
    </location>
</feature>
<evidence type="ECO:0000256" key="5">
    <source>
        <dbReference type="ARBA" id="ARBA00022989"/>
    </source>
</evidence>
<feature type="transmembrane region" description="Helical" evidence="7">
    <location>
        <begin position="130"/>
        <end position="149"/>
    </location>
</feature>
<evidence type="ECO:0000256" key="1">
    <source>
        <dbReference type="ARBA" id="ARBA00004651"/>
    </source>
</evidence>
<name>A0AAW4VV41_9FIRM</name>
<gene>
    <name evidence="8" type="ORF">LKD22_06145</name>
</gene>
<dbReference type="InterPro" id="IPR047135">
    <property type="entry name" value="YsiQ"/>
</dbReference>